<protein>
    <submittedName>
        <fullName evidence="2">Putative reverse transcriptase and intron maturase</fullName>
    </submittedName>
</protein>
<dbReference type="GeneID" id="7440942"/>
<dbReference type="GO" id="GO:0003964">
    <property type="term" value="F:RNA-directed DNA polymerase activity"/>
    <property type="evidence" value="ECO:0007669"/>
    <property type="project" value="UniProtKB-KW"/>
</dbReference>
<reference evidence="2" key="1">
    <citation type="journal article" date="2009" name="Mol. Biol. Evol.">
        <title>The chloroplast genomes of the green algae Pyramimonas, Monomastix, and Pycnococcus shed new light on the evolutionary history of prasinophytes and the origin of the secondary chloroplasts of euglenids.</title>
        <authorList>
            <person name="Turmel M."/>
            <person name="Gagnon M.C."/>
            <person name="O'Kelly C.J."/>
            <person name="Otis C."/>
            <person name="Lemieux C."/>
        </authorList>
    </citation>
    <scope>NUCLEOTIDE SEQUENCE</scope>
    <source>
        <strain evidence="2">CCMP 726</strain>
    </source>
</reference>
<dbReference type="InterPro" id="IPR000477">
    <property type="entry name" value="RT_dom"/>
</dbReference>
<dbReference type="GO" id="GO:0006315">
    <property type="term" value="P:homing of group II introns"/>
    <property type="evidence" value="ECO:0007669"/>
    <property type="project" value="TreeGrafter"/>
</dbReference>
<dbReference type="Pfam" id="PF01348">
    <property type="entry name" value="Intron_maturas2"/>
    <property type="match status" value="1"/>
</dbReference>
<dbReference type="SUPFAM" id="SSF56672">
    <property type="entry name" value="DNA/RNA polymerases"/>
    <property type="match status" value="1"/>
</dbReference>
<sequence length="608" mass="70573">MKERGGYHRMGQSILLRLESLKKRNCENKEAVNKDLYRLLCNKQLLTLAYNLIKSKPGNMTPGTDKLTLDKMSERLIDKTSRQLRDQTFKFKPVRRVFIPKGNSKDIRPLGVPSSRDKVVQKAMLLIMDNIYETTFSTHSHGFRPGRSCHSALKEIRSEWSGIKWAIEGDIKGCYDNVNHQILINILREKIKDERFIQLLWKLLRAGIEVNRTIERSKIGTPQGGILSPLLANIYLNEFDKFVSNLSQKIGLTYNKTRRDNPEYHKIRGKIYRLRTKRTVSGTVNVQPSKSDLKQIQILSKTQRTLPSKDPFDPQYRKILFIRYADDWIVGVIGGHEFAQGIKEQIQTFLKEQLELTLSPEKTKITPFSSKKVTFLGYKLQISARSSYSSSGRHKKRTVGWQPKLYIPMDKIVRKLSEKNFCTKTGTGIKKKGWILYPDKIIVQRYNYVIRGLRNYYAPADNFGTSMNRIEYILKYSCVHTLAAKHRTQISTQLERTEELGLDTMKSHKNNIWDFKTKPVQYNQLLSSYVKRTQLLSASECTICQSKENLEMHHVKALRKDGALLSDKYMIALMQRMNRKQICVCRTCHMDIHYGKYDGNSLSIIELE</sequence>
<name>C0JX29_9CHLO</name>
<accession>C0JX29</accession>
<dbReference type="RefSeq" id="YP_002600927.1">
    <property type="nucleotide sequence ID" value="NC_012099.1"/>
</dbReference>
<dbReference type="PROSITE" id="PS50878">
    <property type="entry name" value="RT_POL"/>
    <property type="match status" value="1"/>
</dbReference>
<geneLocation type="chloroplast" evidence="2"/>
<keyword evidence="2" id="KW-0808">Transferase</keyword>
<dbReference type="AlphaFoldDB" id="C0JX29"/>
<keyword evidence="2" id="KW-0150">Chloroplast</keyword>
<dbReference type="CDD" id="cd01651">
    <property type="entry name" value="RT_G2_intron"/>
    <property type="match status" value="1"/>
</dbReference>
<dbReference type="InterPro" id="IPR003615">
    <property type="entry name" value="HNH_nuc"/>
</dbReference>
<dbReference type="GO" id="GO:0090615">
    <property type="term" value="P:mitochondrial mRNA processing"/>
    <property type="evidence" value="ECO:0007669"/>
    <property type="project" value="TreeGrafter"/>
</dbReference>
<keyword evidence="2" id="KW-0695">RNA-directed DNA polymerase</keyword>
<feature type="domain" description="Reverse transcriptase" evidence="1">
    <location>
        <begin position="80"/>
        <end position="380"/>
    </location>
</feature>
<dbReference type="InterPro" id="IPR043502">
    <property type="entry name" value="DNA/RNA_pol_sf"/>
</dbReference>
<keyword evidence="2" id="KW-0934">Plastid</keyword>
<evidence type="ECO:0000259" key="1">
    <source>
        <dbReference type="PROSITE" id="PS50878"/>
    </source>
</evidence>
<evidence type="ECO:0000313" key="2">
    <source>
        <dbReference type="EMBL" id="ACJ71149.1"/>
    </source>
</evidence>
<gene>
    <name evidence="2" type="primary">orf608</name>
</gene>
<dbReference type="PANTHER" id="PTHR33642">
    <property type="entry name" value="COX1/OXI3 INTRON 1 PROTEIN-RELATED"/>
    <property type="match status" value="1"/>
</dbReference>
<dbReference type="InterPro" id="IPR024937">
    <property type="entry name" value="Domain_X"/>
</dbReference>
<dbReference type="GO" id="GO:0005739">
    <property type="term" value="C:mitochondrion"/>
    <property type="evidence" value="ECO:0007669"/>
    <property type="project" value="TreeGrafter"/>
</dbReference>
<dbReference type="CDD" id="cd00085">
    <property type="entry name" value="HNHc"/>
    <property type="match status" value="1"/>
</dbReference>
<dbReference type="EMBL" id="FJ493499">
    <property type="protein sequence ID" value="ACJ71149.1"/>
    <property type="molecule type" value="Genomic_DNA"/>
</dbReference>
<dbReference type="PANTHER" id="PTHR33642:SF4">
    <property type="entry name" value="COX1_OXI3 INTRON 1 PROTEIN-RELATED"/>
    <property type="match status" value="1"/>
</dbReference>
<dbReference type="SMART" id="SM00507">
    <property type="entry name" value="HNHc"/>
    <property type="match status" value="1"/>
</dbReference>
<proteinExistence type="predicted"/>
<organism evidence="2">
    <name type="scientific">Pyramimonas parkeae</name>
    <dbReference type="NCBI Taxonomy" id="36894"/>
    <lineage>
        <taxon>Eukaryota</taxon>
        <taxon>Viridiplantae</taxon>
        <taxon>Chlorophyta</taxon>
        <taxon>Pyramimonadophyceae</taxon>
        <taxon>Pyramimonadales</taxon>
        <taxon>Pyramimonadaceae</taxon>
        <taxon>Pyramimonas</taxon>
        <taxon>Pyramimonas subgen. Trichocystis</taxon>
    </lineage>
</organism>
<dbReference type="Pfam" id="PF00078">
    <property type="entry name" value="RVT_1"/>
    <property type="match status" value="1"/>
</dbReference>
<keyword evidence="2" id="KW-0548">Nucleotidyltransferase</keyword>